<dbReference type="EMBL" id="MT143525">
    <property type="protein sequence ID" value="QJA97784.1"/>
    <property type="molecule type" value="Genomic_DNA"/>
</dbReference>
<organism evidence="1">
    <name type="scientific">viral metagenome</name>
    <dbReference type="NCBI Taxonomy" id="1070528"/>
    <lineage>
        <taxon>unclassified sequences</taxon>
        <taxon>metagenomes</taxon>
        <taxon>organismal metagenomes</taxon>
    </lineage>
</organism>
<protein>
    <submittedName>
        <fullName evidence="1">Uncharacterized protein</fullName>
    </submittedName>
</protein>
<sequence>MGAFSAHCDPDFKDRIISTGVRSPEWNDKLREKRNMIVKNNQAFKEAAYNNLKKWGIE</sequence>
<proteinExistence type="predicted"/>
<reference evidence="1" key="1">
    <citation type="submission" date="2020-03" db="EMBL/GenBank/DDBJ databases">
        <title>The deep terrestrial virosphere.</title>
        <authorList>
            <person name="Holmfeldt K."/>
            <person name="Nilsson E."/>
            <person name="Simone D."/>
            <person name="Lopez-Fernandez M."/>
            <person name="Wu X."/>
            <person name="de Brujin I."/>
            <person name="Lundin D."/>
            <person name="Andersson A."/>
            <person name="Bertilsson S."/>
            <person name="Dopson M."/>
        </authorList>
    </citation>
    <scope>NUCLEOTIDE SEQUENCE</scope>
    <source>
        <strain evidence="1">MM415B05956</strain>
    </source>
</reference>
<accession>A0A6M3LW18</accession>
<gene>
    <name evidence="1" type="ORF">MM415B05956_0001</name>
</gene>
<name>A0A6M3LW18_9ZZZZ</name>
<dbReference type="AlphaFoldDB" id="A0A6M3LW18"/>
<evidence type="ECO:0000313" key="1">
    <source>
        <dbReference type="EMBL" id="QJA97784.1"/>
    </source>
</evidence>